<dbReference type="InterPro" id="IPR052157">
    <property type="entry name" value="BCAA_transport_permease"/>
</dbReference>
<evidence type="ECO:0000313" key="11">
    <source>
        <dbReference type="EMBL" id="QTA38247.1"/>
    </source>
</evidence>
<feature type="transmembrane region" description="Helical" evidence="10">
    <location>
        <begin position="278"/>
        <end position="297"/>
    </location>
</feature>
<keyword evidence="8 10" id="KW-0472">Membrane</keyword>
<dbReference type="EMBL" id="CP071446">
    <property type="protein sequence ID" value="QTA38247.1"/>
    <property type="molecule type" value="Genomic_DNA"/>
</dbReference>
<comment type="subcellular location">
    <subcellularLocation>
        <location evidence="1">Cell membrane</location>
        <topology evidence="1">Multi-pass membrane protein</topology>
    </subcellularLocation>
</comment>
<accession>A0ABX7S6N4</accession>
<feature type="transmembrane region" description="Helical" evidence="10">
    <location>
        <begin position="65"/>
        <end position="87"/>
    </location>
</feature>
<sequence>MQLNAILVTQNVFNGIMVGGLYALIAVGYTMVYGILRLINFAHGDIMMMGIYFAFYGVILMRMPTILGIVFAILATALLGFVVDRVAYKPLRNAPRISALITAIGMSFFLESFAVVVFGANYKSFLQVLGKNKAFVFKTFKLGGVIIPQITFVVIGITIVALLILFYIVYRTKIGMAMRAISADIPTTSLMGINVDLVIGFTFALGSAFAAIAGIMWAMRYPNFYPYTGFMPGLKAFIAAVFGGIGSLQGAVLGGFLLGIIEVMLITFFPSLMQYRDAFAFLILIIILLIKPSGLLGKKSIEKV</sequence>
<keyword evidence="4" id="KW-0997">Cell inner membrane</keyword>
<name>A0ABX7S6N4_9BACT</name>
<keyword evidence="2" id="KW-0813">Transport</keyword>
<evidence type="ECO:0000256" key="6">
    <source>
        <dbReference type="ARBA" id="ARBA00022970"/>
    </source>
</evidence>
<evidence type="ECO:0000256" key="9">
    <source>
        <dbReference type="ARBA" id="ARBA00037998"/>
    </source>
</evidence>
<proteinExistence type="inferred from homology"/>
<protein>
    <submittedName>
        <fullName evidence="11">Branched-chain amino acid ABC transporter permease</fullName>
    </submittedName>
</protein>
<feature type="transmembrane region" description="Helical" evidence="10">
    <location>
        <begin position="224"/>
        <end position="245"/>
    </location>
</feature>
<keyword evidence="7 10" id="KW-1133">Transmembrane helix</keyword>
<dbReference type="Pfam" id="PF02653">
    <property type="entry name" value="BPD_transp_2"/>
    <property type="match status" value="1"/>
</dbReference>
<dbReference type="RefSeq" id="WP_207566966.1">
    <property type="nucleotide sequence ID" value="NZ_CP071446.1"/>
</dbReference>
<feature type="transmembrane region" description="Helical" evidence="10">
    <location>
        <begin position="12"/>
        <end position="32"/>
    </location>
</feature>
<gene>
    <name evidence="11" type="ORF">JYK00_01525</name>
</gene>
<feature type="transmembrane region" description="Helical" evidence="10">
    <location>
        <begin position="99"/>
        <end position="122"/>
    </location>
</feature>
<evidence type="ECO:0000256" key="1">
    <source>
        <dbReference type="ARBA" id="ARBA00004651"/>
    </source>
</evidence>
<evidence type="ECO:0000256" key="5">
    <source>
        <dbReference type="ARBA" id="ARBA00022692"/>
    </source>
</evidence>
<organism evidence="11 12">
    <name type="scientific">Thermosipho ferrireducens</name>
    <dbReference type="NCBI Taxonomy" id="2571116"/>
    <lineage>
        <taxon>Bacteria</taxon>
        <taxon>Thermotogati</taxon>
        <taxon>Thermotogota</taxon>
        <taxon>Thermotogae</taxon>
        <taxon>Thermotogales</taxon>
        <taxon>Fervidobacteriaceae</taxon>
        <taxon>Thermosipho</taxon>
    </lineage>
</organism>
<evidence type="ECO:0000313" key="12">
    <source>
        <dbReference type="Proteomes" id="UP000671862"/>
    </source>
</evidence>
<feature type="transmembrane region" description="Helical" evidence="10">
    <location>
        <begin position="142"/>
        <end position="170"/>
    </location>
</feature>
<dbReference type="Proteomes" id="UP000671862">
    <property type="component" value="Chromosome"/>
</dbReference>
<keyword evidence="12" id="KW-1185">Reference proteome</keyword>
<dbReference type="PANTHER" id="PTHR11795:SF371">
    <property type="entry name" value="HIGH-AFFINITY BRANCHED-CHAIN AMINO ACID TRANSPORT SYSTEM PERMEASE PROTEIN LIVH"/>
    <property type="match status" value="1"/>
</dbReference>
<dbReference type="PANTHER" id="PTHR11795">
    <property type="entry name" value="BRANCHED-CHAIN AMINO ACID TRANSPORT SYSTEM PERMEASE PROTEIN LIVH"/>
    <property type="match status" value="1"/>
</dbReference>
<dbReference type="InterPro" id="IPR001851">
    <property type="entry name" value="ABC_transp_permease"/>
</dbReference>
<dbReference type="CDD" id="cd06582">
    <property type="entry name" value="TM_PBP1_LivH_like"/>
    <property type="match status" value="1"/>
</dbReference>
<keyword evidence="5 10" id="KW-0812">Transmembrane</keyword>
<evidence type="ECO:0000256" key="3">
    <source>
        <dbReference type="ARBA" id="ARBA00022475"/>
    </source>
</evidence>
<comment type="similarity">
    <text evidence="9">Belongs to the binding-protein-dependent transport system permease family. LivHM subfamily.</text>
</comment>
<evidence type="ECO:0000256" key="2">
    <source>
        <dbReference type="ARBA" id="ARBA00022448"/>
    </source>
</evidence>
<evidence type="ECO:0000256" key="4">
    <source>
        <dbReference type="ARBA" id="ARBA00022519"/>
    </source>
</evidence>
<evidence type="ECO:0000256" key="10">
    <source>
        <dbReference type="SAM" id="Phobius"/>
    </source>
</evidence>
<evidence type="ECO:0000256" key="8">
    <source>
        <dbReference type="ARBA" id="ARBA00023136"/>
    </source>
</evidence>
<reference evidence="11 12" key="1">
    <citation type="submission" date="2021-03" db="EMBL/GenBank/DDBJ databases">
        <title>Thermosipho ferrireducens sp.nov., an anaerobic thermophilic iron-reducing bacterium isolated from a deep-sea hydrothermal sulfide deposits.</title>
        <authorList>
            <person name="Zeng X."/>
            <person name="Chen Y."/>
            <person name="Shao Z."/>
        </authorList>
    </citation>
    <scope>NUCLEOTIDE SEQUENCE [LARGE SCALE GENOMIC DNA]</scope>
    <source>
        <strain evidence="11 12">JL129W03</strain>
    </source>
</reference>
<feature type="transmembrane region" description="Helical" evidence="10">
    <location>
        <begin position="191"/>
        <end position="218"/>
    </location>
</feature>
<keyword evidence="3" id="KW-1003">Cell membrane</keyword>
<evidence type="ECO:0000256" key="7">
    <source>
        <dbReference type="ARBA" id="ARBA00022989"/>
    </source>
</evidence>
<feature type="transmembrane region" description="Helical" evidence="10">
    <location>
        <begin position="252"/>
        <end position="272"/>
    </location>
</feature>
<keyword evidence="6" id="KW-0029">Amino-acid transport</keyword>